<organism evidence="2 3">
    <name type="scientific">Phrynocephalus forsythii</name>
    <dbReference type="NCBI Taxonomy" id="171643"/>
    <lineage>
        <taxon>Eukaryota</taxon>
        <taxon>Metazoa</taxon>
        <taxon>Chordata</taxon>
        <taxon>Craniata</taxon>
        <taxon>Vertebrata</taxon>
        <taxon>Euteleostomi</taxon>
        <taxon>Lepidosauria</taxon>
        <taxon>Squamata</taxon>
        <taxon>Bifurcata</taxon>
        <taxon>Unidentata</taxon>
        <taxon>Episquamata</taxon>
        <taxon>Toxicofera</taxon>
        <taxon>Iguania</taxon>
        <taxon>Acrodonta</taxon>
        <taxon>Agamidae</taxon>
        <taxon>Agaminae</taxon>
        <taxon>Phrynocephalus</taxon>
    </lineage>
</organism>
<protein>
    <submittedName>
        <fullName evidence="2">Uncharacterized protein</fullName>
    </submittedName>
</protein>
<accession>A0A9Q1B305</accession>
<evidence type="ECO:0000313" key="2">
    <source>
        <dbReference type="EMBL" id="KAJ7331755.1"/>
    </source>
</evidence>
<dbReference type="OrthoDB" id="10056365at2759"/>
<dbReference type="EMBL" id="JAPFRF010000005">
    <property type="protein sequence ID" value="KAJ7331755.1"/>
    <property type="molecule type" value="Genomic_DNA"/>
</dbReference>
<gene>
    <name evidence="2" type="ORF">JRQ81_013935</name>
</gene>
<dbReference type="InterPro" id="IPR027850">
    <property type="entry name" value="DUF4504"/>
</dbReference>
<dbReference type="Pfam" id="PF14953">
    <property type="entry name" value="DUF4504"/>
    <property type="match status" value="1"/>
</dbReference>
<proteinExistence type="inferred from homology"/>
<dbReference type="PANTHER" id="PTHR31366">
    <property type="entry name" value="UPF0739 PROTEIN C1ORF74"/>
    <property type="match status" value="1"/>
</dbReference>
<reference evidence="2" key="1">
    <citation type="journal article" date="2023" name="DNA Res.">
        <title>Chromosome-level genome assembly of Phrynocephalus forsythii using third-generation DNA sequencing and Hi-C analysis.</title>
        <authorList>
            <person name="Qi Y."/>
            <person name="Zhao W."/>
            <person name="Zhao Y."/>
            <person name="Niu C."/>
            <person name="Cao S."/>
            <person name="Zhang Y."/>
        </authorList>
    </citation>
    <scope>NUCLEOTIDE SEQUENCE</scope>
    <source>
        <tissue evidence="2">Muscle</tissue>
    </source>
</reference>
<keyword evidence="3" id="KW-1185">Reference proteome</keyword>
<evidence type="ECO:0000256" key="1">
    <source>
        <dbReference type="ARBA" id="ARBA00007065"/>
    </source>
</evidence>
<name>A0A9Q1B305_9SAUR</name>
<dbReference type="PANTHER" id="PTHR31366:SF2">
    <property type="entry name" value="UPF0739 PROTEIN C1ORF74"/>
    <property type="match status" value="1"/>
</dbReference>
<evidence type="ECO:0000313" key="3">
    <source>
        <dbReference type="Proteomes" id="UP001142489"/>
    </source>
</evidence>
<comment type="caution">
    <text evidence="2">The sequence shown here is derived from an EMBL/GenBank/DDBJ whole genome shotgun (WGS) entry which is preliminary data.</text>
</comment>
<dbReference type="Proteomes" id="UP001142489">
    <property type="component" value="Unassembled WGS sequence"/>
</dbReference>
<dbReference type="AlphaFoldDB" id="A0A9Q1B305"/>
<comment type="similarity">
    <text evidence="1">Belongs to the UPF0739 family.</text>
</comment>
<sequence>MSMAERLPQLLIAAARHHLSMGKKKALSPVASLNLAGEVLAVAAGLKPAFLYDYNSAGISQVLSYVRQLETIRHFAHRLHILSIAENILIINLEIMPLLLETILTKNSVSFIDVSASRTCPSLCNAEDVTIIKGHISEILRHIKAVAADTSKEFSSSAIFSAEWNLCTVFGTLLGYPAAYSFPAQKSFDNCLSLTPLKVFTIQATFCQISNNFRVRFYSFSIPELLYPAMKTHLNMWCENLKYSFKTQKCFTDLSIATEVVTLAAVAL</sequence>